<evidence type="ECO:0000313" key="1">
    <source>
        <dbReference type="EMBL" id="VAW92754.1"/>
    </source>
</evidence>
<sequence>MYLSLKKYLLLAIISISFISTNLVYANEVAIEKAVFRAAGEAWSVDVTLQHKDTGWKHYADAWRIVDAKGNEIAKRTLYHPHVNEQPFTRSLSRVNLPKNTKIVFIEAHDTVHKWSPTKLEINLVDNKSNKVNVIY</sequence>
<reference evidence="1" key="1">
    <citation type="submission" date="2018-06" db="EMBL/GenBank/DDBJ databases">
        <authorList>
            <person name="Zhirakovskaya E."/>
        </authorList>
    </citation>
    <scope>NUCLEOTIDE SEQUENCE</scope>
</reference>
<gene>
    <name evidence="1" type="ORF">MNBD_GAMMA22-466</name>
</gene>
<protein>
    <submittedName>
        <fullName evidence="1">Uncharacterized protein</fullName>
    </submittedName>
</protein>
<name>A0A3B1AFU6_9ZZZZ</name>
<dbReference type="AlphaFoldDB" id="A0A3B1AFU6"/>
<accession>A0A3B1AFU6</accession>
<proteinExistence type="predicted"/>
<dbReference type="EMBL" id="UOFS01000013">
    <property type="protein sequence ID" value="VAW92754.1"/>
    <property type="molecule type" value="Genomic_DNA"/>
</dbReference>
<organism evidence="1">
    <name type="scientific">hydrothermal vent metagenome</name>
    <dbReference type="NCBI Taxonomy" id="652676"/>
    <lineage>
        <taxon>unclassified sequences</taxon>
        <taxon>metagenomes</taxon>
        <taxon>ecological metagenomes</taxon>
    </lineage>
</organism>